<feature type="compositionally biased region" description="Pro residues" evidence="4">
    <location>
        <begin position="67"/>
        <end position="83"/>
    </location>
</feature>
<feature type="compositionally biased region" description="Low complexity" evidence="4">
    <location>
        <begin position="84"/>
        <end position="102"/>
    </location>
</feature>
<dbReference type="Proteomes" id="UP001176517">
    <property type="component" value="Unassembled WGS sequence"/>
</dbReference>
<keyword evidence="6" id="KW-1185">Reference proteome</keyword>
<feature type="compositionally biased region" description="Basic and acidic residues" evidence="4">
    <location>
        <begin position="1"/>
        <end position="10"/>
    </location>
</feature>
<feature type="compositionally biased region" description="Low complexity" evidence="4">
    <location>
        <begin position="255"/>
        <end position="267"/>
    </location>
</feature>
<dbReference type="GO" id="GO:0005096">
    <property type="term" value="F:GTPase activator activity"/>
    <property type="evidence" value="ECO:0007669"/>
    <property type="project" value="UniProtKB-KW"/>
</dbReference>
<feature type="compositionally biased region" description="Polar residues" evidence="4">
    <location>
        <begin position="233"/>
        <end position="254"/>
    </location>
</feature>
<accession>A0AAN6GK26</accession>
<evidence type="ECO:0000256" key="1">
    <source>
        <dbReference type="ARBA" id="ARBA00022468"/>
    </source>
</evidence>
<feature type="compositionally biased region" description="Polar residues" evidence="4">
    <location>
        <begin position="1209"/>
        <end position="1221"/>
    </location>
</feature>
<keyword evidence="3" id="KW-0677">Repeat</keyword>
<feature type="compositionally biased region" description="Basic and acidic residues" evidence="4">
    <location>
        <begin position="890"/>
        <end position="903"/>
    </location>
</feature>
<feature type="compositionally biased region" description="Polar residues" evidence="4">
    <location>
        <begin position="19"/>
        <end position="47"/>
    </location>
</feature>
<feature type="region of interest" description="Disordered" evidence="4">
    <location>
        <begin position="1317"/>
        <end position="1440"/>
    </location>
</feature>
<proteinExistence type="predicted"/>
<dbReference type="InterPro" id="IPR038425">
    <property type="entry name" value="GAT_sf"/>
</dbReference>
<name>A0AAN6GK26_9BASI</name>
<feature type="region of interest" description="Disordered" evidence="4">
    <location>
        <begin position="600"/>
        <end position="625"/>
    </location>
</feature>
<gene>
    <name evidence="5" type="ORF">OC846_005806</name>
</gene>
<feature type="compositionally biased region" description="Low complexity" evidence="4">
    <location>
        <begin position="339"/>
        <end position="355"/>
    </location>
</feature>
<feature type="compositionally biased region" description="Low complexity" evidence="4">
    <location>
        <begin position="1518"/>
        <end position="1540"/>
    </location>
</feature>
<feature type="region of interest" description="Disordered" evidence="4">
    <location>
        <begin position="850"/>
        <end position="904"/>
    </location>
</feature>
<dbReference type="PANTHER" id="PTHR24113:SF12">
    <property type="entry name" value="RAN GTPASE-ACTIVATING PROTEIN 1"/>
    <property type="match status" value="1"/>
</dbReference>
<dbReference type="InterPro" id="IPR032675">
    <property type="entry name" value="LRR_dom_sf"/>
</dbReference>
<keyword evidence="1" id="KW-0343">GTPase activation</keyword>
<feature type="compositionally biased region" description="Basic and acidic residues" evidence="4">
    <location>
        <begin position="1362"/>
        <end position="1384"/>
    </location>
</feature>
<dbReference type="GO" id="GO:0031267">
    <property type="term" value="F:small GTPase binding"/>
    <property type="evidence" value="ECO:0007669"/>
    <property type="project" value="TreeGrafter"/>
</dbReference>
<dbReference type="InterPro" id="IPR001611">
    <property type="entry name" value="Leu-rich_rpt"/>
</dbReference>
<dbReference type="InterPro" id="IPR027038">
    <property type="entry name" value="RanGap"/>
</dbReference>
<reference evidence="5" key="1">
    <citation type="journal article" date="2023" name="PhytoFront">
        <title>Draft Genome Resources of Seven Strains of Tilletia horrida, Causal Agent of Kernel Smut of Rice.</title>
        <authorList>
            <person name="Khanal S."/>
            <person name="Antony Babu S."/>
            <person name="Zhou X.G."/>
        </authorList>
    </citation>
    <scope>NUCLEOTIDE SEQUENCE</scope>
    <source>
        <strain evidence="5">TX6</strain>
    </source>
</reference>
<dbReference type="EMBL" id="JAPDMZ010000247">
    <property type="protein sequence ID" value="KAK0545098.1"/>
    <property type="molecule type" value="Genomic_DNA"/>
</dbReference>
<feature type="compositionally biased region" description="Basic and acidic residues" evidence="4">
    <location>
        <begin position="1547"/>
        <end position="1562"/>
    </location>
</feature>
<evidence type="ECO:0000256" key="4">
    <source>
        <dbReference type="SAM" id="MobiDB-lite"/>
    </source>
</evidence>
<feature type="region of interest" description="Disordered" evidence="4">
    <location>
        <begin position="1"/>
        <end position="137"/>
    </location>
</feature>
<dbReference type="PANTHER" id="PTHR24113">
    <property type="entry name" value="RAN GTPASE-ACTIVATING PROTEIN 1"/>
    <property type="match status" value="1"/>
</dbReference>
<feature type="region of interest" description="Disordered" evidence="4">
    <location>
        <begin position="212"/>
        <end position="267"/>
    </location>
</feature>
<feature type="compositionally biased region" description="Polar residues" evidence="4">
    <location>
        <begin position="851"/>
        <end position="884"/>
    </location>
</feature>
<evidence type="ECO:0000313" key="5">
    <source>
        <dbReference type="EMBL" id="KAK0545098.1"/>
    </source>
</evidence>
<dbReference type="GO" id="GO:0005634">
    <property type="term" value="C:nucleus"/>
    <property type="evidence" value="ECO:0007669"/>
    <property type="project" value="TreeGrafter"/>
</dbReference>
<dbReference type="Gene3D" id="1.20.58.160">
    <property type="match status" value="1"/>
</dbReference>
<organism evidence="5 6">
    <name type="scientific">Tilletia horrida</name>
    <dbReference type="NCBI Taxonomy" id="155126"/>
    <lineage>
        <taxon>Eukaryota</taxon>
        <taxon>Fungi</taxon>
        <taxon>Dikarya</taxon>
        <taxon>Basidiomycota</taxon>
        <taxon>Ustilaginomycotina</taxon>
        <taxon>Exobasidiomycetes</taxon>
        <taxon>Tilletiales</taxon>
        <taxon>Tilletiaceae</taxon>
        <taxon>Tilletia</taxon>
    </lineage>
</organism>
<protein>
    <recommendedName>
        <fullName evidence="7">RNI-like protein</fullName>
    </recommendedName>
</protein>
<keyword evidence="2" id="KW-0433">Leucine-rich repeat</keyword>
<feature type="region of interest" description="Disordered" evidence="4">
    <location>
        <begin position="300"/>
        <end position="360"/>
    </location>
</feature>
<comment type="caution">
    <text evidence="5">The sequence shown here is derived from an EMBL/GenBank/DDBJ whole genome shotgun (WGS) entry which is preliminary data.</text>
</comment>
<dbReference type="GO" id="GO:0048471">
    <property type="term" value="C:perinuclear region of cytoplasm"/>
    <property type="evidence" value="ECO:0007669"/>
    <property type="project" value="TreeGrafter"/>
</dbReference>
<dbReference type="GO" id="GO:0005829">
    <property type="term" value="C:cytosol"/>
    <property type="evidence" value="ECO:0007669"/>
    <property type="project" value="TreeGrafter"/>
</dbReference>
<evidence type="ECO:0000256" key="2">
    <source>
        <dbReference type="ARBA" id="ARBA00022614"/>
    </source>
</evidence>
<feature type="compositionally biased region" description="Low complexity" evidence="4">
    <location>
        <begin position="212"/>
        <end position="232"/>
    </location>
</feature>
<dbReference type="Gene3D" id="3.80.10.10">
    <property type="entry name" value="Ribonuclease Inhibitor"/>
    <property type="match status" value="4"/>
</dbReference>
<dbReference type="SMART" id="SM00368">
    <property type="entry name" value="LRR_RI"/>
    <property type="match status" value="9"/>
</dbReference>
<dbReference type="Pfam" id="PF13516">
    <property type="entry name" value="LRR_6"/>
    <property type="match status" value="3"/>
</dbReference>
<feature type="region of interest" description="Disordered" evidence="4">
    <location>
        <begin position="1164"/>
        <end position="1183"/>
    </location>
</feature>
<evidence type="ECO:0000256" key="3">
    <source>
        <dbReference type="ARBA" id="ARBA00022737"/>
    </source>
</evidence>
<evidence type="ECO:0008006" key="7">
    <source>
        <dbReference type="Google" id="ProtNLM"/>
    </source>
</evidence>
<dbReference type="SUPFAM" id="SSF52047">
    <property type="entry name" value="RNI-like"/>
    <property type="match status" value="1"/>
</dbReference>
<evidence type="ECO:0000313" key="6">
    <source>
        <dbReference type="Proteomes" id="UP001176517"/>
    </source>
</evidence>
<feature type="region of interest" description="Disordered" evidence="4">
    <location>
        <begin position="1209"/>
        <end position="1233"/>
    </location>
</feature>
<dbReference type="GO" id="GO:0006913">
    <property type="term" value="P:nucleocytoplasmic transport"/>
    <property type="evidence" value="ECO:0007669"/>
    <property type="project" value="TreeGrafter"/>
</dbReference>
<feature type="compositionally biased region" description="Low complexity" evidence="4">
    <location>
        <begin position="300"/>
        <end position="316"/>
    </location>
</feature>
<feature type="region of interest" description="Disordered" evidence="4">
    <location>
        <begin position="1454"/>
        <end position="1582"/>
    </location>
</feature>
<sequence length="1582" mass="165841">MSEPPTKPEETPQDAGDPATQTTDGGQEQPSQVSESASMPSPSQAEEQFSIGLDIEQDEEQQGPASNDPPAPPPVPKSDPPANPSSLATHASSSSTASSSSSPFPPVPSIKKRPSKHAGPPKPILRPPGSSHTASHNPLITGVAAAASLLPSNAKPALASFLQNINTRLAQGGVGVQVPIPQSLTPNVPGAGNIPGQGLAYSSAAANQSSTARASVPSSSSSAPSATGRPSPYSSSYAHTQASQQQHHYGSTHQAHGSYGSLTSSSSTAVGATLTPAPGAAAATSASSLLNGVLRRFSGAAPSTSGGSGSGSSTPTRGDPYGYRTSAGETGGPASPTDARSPSASAPNAAAQQPSIRPLRRVQFRPTMMTVTYPIINTIAPADEDATRRRVEAEHRARLVELYGEDYGAMRSASSSSLDLSASVSGSGSKGKGKKKVWTVDEIEELYTRCCRIRQEWPLKKMRQIFQEARAAAANAPKGTGAPPLPILDLSTIPLDQDAVDPLADFLSVEFGLSKLILENCMLTDEGVKAFLHALLISGTLPNLSLASNKKIKSQGWKYVALFIRRAQALRYLDLSENVLNKSALAEIVAALERAPRELVSPAEEKRKKKDVKAATEGDGDVNGFTEADAELDELDAEEQEFQPVLDELPLMPAAPLLRSYDSVSMISTASSSSSTSSFMTSTAHYSQLASLRLENCSIKTSSLETLAQGVRASDLRHLSLRRNKISNAGAAALAIMLRDYPDVISSSVTAEANGLSLGEGSDTSGSMPYAVRSGSLSLATSGRTHQAMPNQVVGAGGSVVAVAAGVRKDPRRTSYLLSPTESSPIDGNIGSGAQAGSVTYMSPMLPSVPQIVTSPQGGVTSRRMSATPTPLSPDATNEPNSHNPADADGSGHRQEKELERSQQGDARILAARSQGSAPNAAIHVATYDPALLAEQALAQAKAQRAFLANLPRIGALLTLDLKSNDIGNGVAYLAQALKKNRTLRVLNLSDCNIDVTGLMAMADMLKYNATLETLDLSHNQCCGPTLDGIATLRTAFTLNFGLKRLFLSDTDLSSEGAICLAEFLPEAKSLIHLDLTENYEIDIAGVMALAVSLRMNTSLRCLDLNVPPNNPEFSRLSQEILQSCVRNTEEAQRRATQRGVKQPVAAPIYRSAVARAAKAEDAQREAEAAQRTRAETVRAKREKKVKDTLEAAQECAKVLADLLDGAATSGNSSADGTKSGDTAPGDQIEGIGTLKPGQQELLMDLLAQSTRLRERLAVFAASLKDGKLLAQTLHLNDELDRLATRASSLRAAPPPTSVLSPQASVASLDSPFLAAPGQMESGLSSPSFSIGSDEEDEDGNTNASVEENLRRASETLSASSSREDQLVDDSQLDRGRGAGDELSPRPSSSSATPAKRDLPSLTINLDGLEAEKVEPPPEEFDETTPSPADYRAKGQLSEEGEIFRKAKSLMLVEESGLGPDDELLGEGEPRKEPEQDAPTSQERDGPADPASTHPNSEHAVPAADLGQIRTRQKRSPSTESAVSHSSRSSGGSATGAEGVNFDPEVSGERLRKEILEADIPKVHRRGSSDSSSAGPDGAGAA</sequence>
<feature type="compositionally biased region" description="Low complexity" evidence="4">
    <location>
        <begin position="1322"/>
        <end position="1332"/>
    </location>
</feature>